<dbReference type="SUPFAM" id="SSF51261">
    <property type="entry name" value="Duplicated hybrid motif"/>
    <property type="match status" value="1"/>
</dbReference>
<protein>
    <submittedName>
        <fullName evidence="9">Urea transporter</fullName>
    </submittedName>
</protein>
<dbReference type="EMBL" id="JACWMX010000001">
    <property type="protein sequence ID" value="MBD1391550.1"/>
    <property type="molecule type" value="Genomic_DNA"/>
</dbReference>
<dbReference type="GO" id="GO:0005886">
    <property type="term" value="C:plasma membrane"/>
    <property type="evidence" value="ECO:0007669"/>
    <property type="project" value="UniProtKB-SubCell"/>
</dbReference>
<evidence type="ECO:0000256" key="7">
    <source>
        <dbReference type="SAM" id="Phobius"/>
    </source>
</evidence>
<evidence type="ECO:0000256" key="4">
    <source>
        <dbReference type="ARBA" id="ARBA00022692"/>
    </source>
</evidence>
<dbReference type="CDD" id="cd12797">
    <property type="entry name" value="M23_peptidase"/>
    <property type="match status" value="1"/>
</dbReference>
<keyword evidence="3" id="KW-1003">Cell membrane</keyword>
<keyword evidence="6 7" id="KW-0472">Membrane</keyword>
<gene>
    <name evidence="9" type="ORF">IDJ76_00435</name>
</gene>
<keyword evidence="10" id="KW-1185">Reference proteome</keyword>
<dbReference type="Gene3D" id="2.70.70.10">
    <property type="entry name" value="Glucose Permease (Domain IIA)"/>
    <property type="match status" value="1"/>
</dbReference>
<evidence type="ECO:0000313" key="10">
    <source>
        <dbReference type="Proteomes" id="UP000619078"/>
    </source>
</evidence>
<dbReference type="PANTHER" id="PTHR10464">
    <property type="entry name" value="UREA TRANSPORTER"/>
    <property type="match status" value="1"/>
</dbReference>
<keyword evidence="4 7" id="KW-0812">Transmembrane</keyword>
<accession>A0A926NN67</accession>
<dbReference type="GO" id="GO:0015204">
    <property type="term" value="F:urea transmembrane transporter activity"/>
    <property type="evidence" value="ECO:0007669"/>
    <property type="project" value="InterPro"/>
</dbReference>
<keyword evidence="5 7" id="KW-1133">Transmembrane helix</keyword>
<feature type="transmembrane region" description="Helical" evidence="7">
    <location>
        <begin position="216"/>
        <end position="234"/>
    </location>
</feature>
<dbReference type="Proteomes" id="UP000619078">
    <property type="component" value="Unassembled WGS sequence"/>
</dbReference>
<sequence length="719" mass="80182">MSNNYTYYLKAIVNSYAIVFFSQNRVLGLLLILVSFFNPAAGASGLFCVLVSLAYVGFAKYDRQDVEKGFFCFNSLLFGIGFGTFYHVNPAFLIWLVVGCLLCTFVTINLWALLGKFKLPFLSLPFIITFWVMLSAANSIFQMGLHQNSSAILNELNDANNMHNTGLFGLSGYVHFYYYPDLFFKALSAVFFQNSAIAGLLIAIGILVWSRIAMSVLILCFTAVLVFNQLTGIYPEGISHYHLGSNFMITAMAIGSFFLVPSWRSYVWSVVAVLFTFLFVNAFTRLIGVFDLPVLSLPFCVISILLLVLFRSQKGKTKLVVLQHYSPEKNLYQSLNCDERLCNFKYFDIKLPFMGSWLVSQGYNGDITHKHEWGQALDFVIADEDNKTYLLPGTLPENFYCYNKPVLACGDGVVVELVDHIEDNEIGAINIKENWGNTIVIKHTDGLYSKVSHLKKGSTKVSIGHHVKQGDIIALCGNSGRSPEPHLHFQLQATPYIGSKTIAYPFSYYTAQDGGRVSLKNYDTPAEGSLIKPVAINPMLKNAFDFRPGYVVNVATESGAAETFEVYTDSFKQSYLYSKQTGAIAYFVNDGTTFYFTGFYGDETSLLYAFYLAAYKVVFTDNGSANDTYPLPGNGFNLAGWLQDLIAPFYRYIKLSYQSNNTADGSKIKITGIQRKNLPNSGKQLMEAVITIDAQGICGFMVNNNKSTTSAQWTTGNIY</sequence>
<feature type="transmembrane region" description="Helical" evidence="7">
    <location>
        <begin position="70"/>
        <end position="86"/>
    </location>
</feature>
<dbReference type="Gene3D" id="1.10.3430.10">
    <property type="entry name" value="Ammonium transporter AmtB like domains"/>
    <property type="match status" value="1"/>
</dbReference>
<evidence type="ECO:0000256" key="1">
    <source>
        <dbReference type="ARBA" id="ARBA00004651"/>
    </source>
</evidence>
<comment type="caution">
    <text evidence="9">The sequence shown here is derived from an EMBL/GenBank/DDBJ whole genome shotgun (WGS) entry which is preliminary data.</text>
</comment>
<feature type="transmembrane region" description="Helical" evidence="7">
    <location>
        <begin position="121"/>
        <end position="141"/>
    </location>
</feature>
<evidence type="ECO:0000256" key="3">
    <source>
        <dbReference type="ARBA" id="ARBA00022475"/>
    </source>
</evidence>
<evidence type="ECO:0000256" key="6">
    <source>
        <dbReference type="ARBA" id="ARBA00023136"/>
    </source>
</evidence>
<evidence type="ECO:0000259" key="8">
    <source>
        <dbReference type="Pfam" id="PF01551"/>
    </source>
</evidence>
<evidence type="ECO:0000256" key="5">
    <source>
        <dbReference type="ARBA" id="ARBA00022989"/>
    </source>
</evidence>
<feature type="transmembrane region" description="Helical" evidence="7">
    <location>
        <begin position="292"/>
        <end position="310"/>
    </location>
</feature>
<evidence type="ECO:0000256" key="2">
    <source>
        <dbReference type="ARBA" id="ARBA00005914"/>
    </source>
</evidence>
<dbReference type="PANTHER" id="PTHR10464:SF4">
    <property type="entry name" value="UREA TRANSPORTER"/>
    <property type="match status" value="1"/>
</dbReference>
<dbReference type="InterPro" id="IPR011055">
    <property type="entry name" value="Dup_hybrid_motif"/>
</dbReference>
<feature type="transmembrane region" description="Helical" evidence="7">
    <location>
        <begin position="186"/>
        <end position="209"/>
    </location>
</feature>
<comment type="subcellular location">
    <subcellularLocation>
        <location evidence="1">Cell membrane</location>
        <topology evidence="1">Multi-pass membrane protein</topology>
    </subcellularLocation>
</comment>
<evidence type="ECO:0000313" key="9">
    <source>
        <dbReference type="EMBL" id="MBD1391550.1"/>
    </source>
</evidence>
<dbReference type="InterPro" id="IPR016047">
    <property type="entry name" value="M23ase_b-sheet_dom"/>
</dbReference>
<reference evidence="9" key="1">
    <citation type="submission" date="2020-09" db="EMBL/GenBank/DDBJ databases">
        <title>Novel species of Mucilaginibacter isolated from a glacier on the Tibetan Plateau.</title>
        <authorList>
            <person name="Liu Q."/>
            <person name="Xin Y.-H."/>
        </authorList>
    </citation>
    <scope>NUCLEOTIDE SEQUENCE</scope>
    <source>
        <strain evidence="9">ZB1P21</strain>
    </source>
</reference>
<comment type="similarity">
    <text evidence="2">Belongs to the urea transporter family.</text>
</comment>
<feature type="domain" description="M23ase beta-sheet core" evidence="8">
    <location>
        <begin position="403"/>
        <end position="492"/>
    </location>
</feature>
<dbReference type="Pfam" id="PF03253">
    <property type="entry name" value="UT"/>
    <property type="match status" value="1"/>
</dbReference>
<proteinExistence type="inferred from homology"/>
<feature type="transmembrane region" description="Helical" evidence="7">
    <location>
        <begin position="40"/>
        <end position="58"/>
    </location>
</feature>
<dbReference type="AlphaFoldDB" id="A0A926NN67"/>
<dbReference type="RefSeq" id="WP_191159594.1">
    <property type="nucleotide sequence ID" value="NZ_JACWMX010000001.1"/>
</dbReference>
<feature type="transmembrane region" description="Helical" evidence="7">
    <location>
        <begin position="92"/>
        <end position="114"/>
    </location>
</feature>
<feature type="transmembrane region" description="Helical" evidence="7">
    <location>
        <begin position="240"/>
        <end position="259"/>
    </location>
</feature>
<feature type="transmembrane region" description="Helical" evidence="7">
    <location>
        <begin position="12"/>
        <end position="34"/>
    </location>
</feature>
<dbReference type="Pfam" id="PF01551">
    <property type="entry name" value="Peptidase_M23"/>
    <property type="match status" value="1"/>
</dbReference>
<organism evidence="9 10">
    <name type="scientific">Mucilaginibacter glaciei</name>
    <dbReference type="NCBI Taxonomy" id="2772109"/>
    <lineage>
        <taxon>Bacteria</taxon>
        <taxon>Pseudomonadati</taxon>
        <taxon>Bacteroidota</taxon>
        <taxon>Sphingobacteriia</taxon>
        <taxon>Sphingobacteriales</taxon>
        <taxon>Sphingobacteriaceae</taxon>
        <taxon>Mucilaginibacter</taxon>
    </lineage>
</organism>
<feature type="transmembrane region" description="Helical" evidence="7">
    <location>
        <begin position="266"/>
        <end position="286"/>
    </location>
</feature>
<name>A0A926NN67_9SPHI</name>
<dbReference type="InterPro" id="IPR029020">
    <property type="entry name" value="Ammonium/urea_transptr"/>
</dbReference>
<dbReference type="InterPro" id="IPR004937">
    <property type="entry name" value="Urea_transporter"/>
</dbReference>